<dbReference type="GeneID" id="70244492"/>
<feature type="domain" description="Metallo-beta-lactamase" evidence="7">
    <location>
        <begin position="56"/>
        <end position="212"/>
    </location>
</feature>
<dbReference type="PANTHER" id="PTHR23131:SF2">
    <property type="entry name" value="LACTAMASE-LIKE PROTEIN APTB-RELATED"/>
    <property type="match status" value="1"/>
</dbReference>
<keyword evidence="9" id="KW-1185">Reference proteome</keyword>
<dbReference type="Pfam" id="PF00753">
    <property type="entry name" value="Lactamase_B"/>
    <property type="match status" value="1"/>
</dbReference>
<evidence type="ECO:0000256" key="3">
    <source>
        <dbReference type="ARBA" id="ARBA00007749"/>
    </source>
</evidence>
<keyword evidence="5" id="KW-0378">Hydrolase</keyword>
<dbReference type="GO" id="GO:0044550">
    <property type="term" value="P:secondary metabolite biosynthetic process"/>
    <property type="evidence" value="ECO:0007669"/>
    <property type="project" value="UniProtKB-ARBA"/>
</dbReference>
<name>A0AAD4KRL9_9EURO</name>
<comment type="cofactor">
    <cofactor evidence="1">
        <name>Zn(2+)</name>
        <dbReference type="ChEBI" id="CHEBI:29105"/>
    </cofactor>
</comment>
<evidence type="ECO:0000256" key="2">
    <source>
        <dbReference type="ARBA" id="ARBA00005179"/>
    </source>
</evidence>
<evidence type="ECO:0000256" key="1">
    <source>
        <dbReference type="ARBA" id="ARBA00001947"/>
    </source>
</evidence>
<dbReference type="InterPro" id="IPR047921">
    <property type="entry name" value="LACTB2-like_MBL-fold"/>
</dbReference>
<dbReference type="GO" id="GO:0016787">
    <property type="term" value="F:hydrolase activity"/>
    <property type="evidence" value="ECO:0007669"/>
    <property type="project" value="UniProtKB-KW"/>
</dbReference>
<dbReference type="Proteomes" id="UP001201262">
    <property type="component" value="Unassembled WGS sequence"/>
</dbReference>
<organism evidence="8 9">
    <name type="scientific">Talaromyces proteolyticus</name>
    <dbReference type="NCBI Taxonomy" id="1131652"/>
    <lineage>
        <taxon>Eukaryota</taxon>
        <taxon>Fungi</taxon>
        <taxon>Dikarya</taxon>
        <taxon>Ascomycota</taxon>
        <taxon>Pezizomycotina</taxon>
        <taxon>Eurotiomycetes</taxon>
        <taxon>Eurotiomycetidae</taxon>
        <taxon>Eurotiales</taxon>
        <taxon>Trichocomaceae</taxon>
        <taxon>Talaromyces</taxon>
        <taxon>Talaromyces sect. Bacilispori</taxon>
    </lineage>
</organism>
<protein>
    <submittedName>
        <fullName evidence="8">Beta-lactamase-like protein</fullName>
    </submittedName>
</protein>
<evidence type="ECO:0000256" key="5">
    <source>
        <dbReference type="ARBA" id="ARBA00022801"/>
    </source>
</evidence>
<dbReference type="AlphaFoldDB" id="A0AAD4KRL9"/>
<evidence type="ECO:0000259" key="7">
    <source>
        <dbReference type="SMART" id="SM00849"/>
    </source>
</evidence>
<comment type="caution">
    <text evidence="8">The sequence shown here is derived from an EMBL/GenBank/DDBJ whole genome shotgun (WGS) entry which is preliminary data.</text>
</comment>
<dbReference type="GO" id="GO:0046872">
    <property type="term" value="F:metal ion binding"/>
    <property type="evidence" value="ECO:0007669"/>
    <property type="project" value="UniProtKB-KW"/>
</dbReference>
<comment type="pathway">
    <text evidence="2">Secondary metabolite biosynthesis.</text>
</comment>
<keyword evidence="6" id="KW-0862">Zinc</keyword>
<dbReference type="SMART" id="SM00849">
    <property type="entry name" value="Lactamase_B"/>
    <property type="match status" value="1"/>
</dbReference>
<accession>A0AAD4KRL9</accession>
<dbReference type="SUPFAM" id="SSF56281">
    <property type="entry name" value="Metallo-hydrolase/oxidoreductase"/>
    <property type="match status" value="1"/>
</dbReference>
<reference evidence="8" key="1">
    <citation type="submission" date="2021-12" db="EMBL/GenBank/DDBJ databases">
        <title>Convergent genome expansion in fungi linked to evolution of root-endophyte symbiosis.</title>
        <authorList>
            <consortium name="DOE Joint Genome Institute"/>
            <person name="Ke Y.-H."/>
            <person name="Bonito G."/>
            <person name="Liao H.-L."/>
            <person name="Looney B."/>
            <person name="Rojas-Flechas A."/>
            <person name="Nash J."/>
            <person name="Hameed K."/>
            <person name="Schadt C."/>
            <person name="Martin F."/>
            <person name="Crous P.W."/>
            <person name="Miettinen O."/>
            <person name="Magnuson J.K."/>
            <person name="Labbe J."/>
            <person name="Jacobson D."/>
            <person name="Doktycz M.J."/>
            <person name="Veneault-Fourrey C."/>
            <person name="Kuo A."/>
            <person name="Mondo S."/>
            <person name="Calhoun S."/>
            <person name="Riley R."/>
            <person name="Ohm R."/>
            <person name="LaButti K."/>
            <person name="Andreopoulos B."/>
            <person name="Pangilinan J."/>
            <person name="Nolan M."/>
            <person name="Tritt A."/>
            <person name="Clum A."/>
            <person name="Lipzen A."/>
            <person name="Daum C."/>
            <person name="Barry K."/>
            <person name="Grigoriev I.V."/>
            <person name="Vilgalys R."/>
        </authorList>
    </citation>
    <scope>NUCLEOTIDE SEQUENCE</scope>
    <source>
        <strain evidence="8">PMI_201</strain>
    </source>
</reference>
<dbReference type="InterPro" id="IPR050662">
    <property type="entry name" value="Sec-metab_biosynth-thioest"/>
</dbReference>
<dbReference type="FunFam" id="3.60.15.10:FF:000041">
    <property type="entry name" value="Metallo-beta-lactamase domain protein"/>
    <property type="match status" value="1"/>
</dbReference>
<evidence type="ECO:0000313" key="8">
    <source>
        <dbReference type="EMBL" id="KAH8694997.1"/>
    </source>
</evidence>
<evidence type="ECO:0000313" key="9">
    <source>
        <dbReference type="Proteomes" id="UP001201262"/>
    </source>
</evidence>
<comment type="similarity">
    <text evidence="3">Belongs to the metallo-beta-lactamase superfamily.</text>
</comment>
<sequence>MVSNTQEGREKHSYNAFSDYLSAQRGLIPELPPVTHVTSRVIRILGGNPGEMQLQGTNTYLLGTGNSRILVDTGQGFKSWIESLIQYLNSKNLDISFVLLTHWHQDHTGGVRDLIFHKPHLASRIYKSNPDRGQIPIADGQIFHVEGATLKAILAPGHAFDHTCFVLEEEQALFTGDNILGHGFTVIEDLGAYLSSLRYMESQRCLEGYPGHGTVIENLACKIGQYIRREELRINQVYSLLVKKNVSQQGSLRKSSFTNRELVTLLYGEVSDSLFEIALGPCINNCLWKLAEDGKIGFEIRGCNRVWYAHSSVFLGN</sequence>
<dbReference type="Gene3D" id="1.10.10.10">
    <property type="entry name" value="Winged helix-like DNA-binding domain superfamily/Winged helix DNA-binding domain"/>
    <property type="match status" value="1"/>
</dbReference>
<dbReference type="CDD" id="cd07722">
    <property type="entry name" value="LACTB2-like_MBL-fold"/>
    <property type="match status" value="1"/>
</dbReference>
<dbReference type="InterPro" id="IPR036388">
    <property type="entry name" value="WH-like_DNA-bd_sf"/>
</dbReference>
<dbReference type="InterPro" id="IPR001279">
    <property type="entry name" value="Metallo-B-lactamas"/>
</dbReference>
<proteinExistence type="inferred from homology"/>
<dbReference type="EMBL" id="JAJTJA010000008">
    <property type="protein sequence ID" value="KAH8694997.1"/>
    <property type="molecule type" value="Genomic_DNA"/>
</dbReference>
<dbReference type="InterPro" id="IPR036866">
    <property type="entry name" value="RibonucZ/Hydroxyglut_hydro"/>
</dbReference>
<dbReference type="Gene3D" id="3.60.15.10">
    <property type="entry name" value="Ribonuclease Z/Hydroxyacylglutathione hydrolase-like"/>
    <property type="match status" value="1"/>
</dbReference>
<dbReference type="PANTHER" id="PTHR23131">
    <property type="entry name" value="ENDORIBONUCLEASE LACTB2"/>
    <property type="match status" value="1"/>
</dbReference>
<evidence type="ECO:0000256" key="4">
    <source>
        <dbReference type="ARBA" id="ARBA00022723"/>
    </source>
</evidence>
<keyword evidence="4" id="KW-0479">Metal-binding</keyword>
<dbReference type="RefSeq" id="XP_046070139.1">
    <property type="nucleotide sequence ID" value="XM_046214205.1"/>
</dbReference>
<evidence type="ECO:0000256" key="6">
    <source>
        <dbReference type="ARBA" id="ARBA00022833"/>
    </source>
</evidence>
<gene>
    <name evidence="8" type="ORF">BGW36DRAFT_360716</name>
</gene>